<dbReference type="FunFam" id="2.20.100.10:FF:000005">
    <property type="entry name" value="ADAM metallopeptidase with thrombospondin type 1 motif 9"/>
    <property type="match status" value="2"/>
</dbReference>
<comment type="caution">
    <text evidence="16">Lacks conserved residue(s) required for the propagation of feature annotation.</text>
</comment>
<feature type="compositionally biased region" description="Basic and acidic residues" evidence="17">
    <location>
        <begin position="1066"/>
        <end position="1088"/>
    </location>
</feature>
<evidence type="ECO:0000256" key="8">
    <source>
        <dbReference type="ARBA" id="ARBA00022801"/>
    </source>
</evidence>
<feature type="binding site" evidence="14">
    <location>
        <position position="486"/>
    </location>
    <ligand>
        <name>Ca(2+)</name>
        <dbReference type="ChEBI" id="CHEBI:29108"/>
        <label>1</label>
    </ligand>
</feature>
<dbReference type="GO" id="GO:0031012">
    <property type="term" value="C:extracellular matrix"/>
    <property type="evidence" value="ECO:0007669"/>
    <property type="project" value="TreeGrafter"/>
</dbReference>
<dbReference type="Gene3D" id="2.20.100.10">
    <property type="entry name" value="Thrombospondin type-1 (TSP1) repeat"/>
    <property type="match status" value="6"/>
</dbReference>
<dbReference type="Gene3D" id="3.40.390.10">
    <property type="entry name" value="Collagenase (Catalytic Domain)"/>
    <property type="match status" value="1"/>
</dbReference>
<feature type="binding site" evidence="14 16">
    <location>
        <position position="423"/>
    </location>
    <ligand>
        <name>Zn(2+)</name>
        <dbReference type="ChEBI" id="CHEBI:29105"/>
        <note>catalytic</note>
    </ligand>
</feature>
<feature type="disulfide bond" evidence="15">
    <location>
        <begin position="592"/>
        <end position="630"/>
    </location>
</feature>
<keyword evidence="5 14" id="KW-0479">Metal-binding</keyword>
<evidence type="ECO:0000256" key="13">
    <source>
        <dbReference type="PIRSR" id="PIRSR613273-1"/>
    </source>
</evidence>
<dbReference type="InterPro" id="IPR050439">
    <property type="entry name" value="ADAMTS_ADAMTS-like"/>
</dbReference>
<accession>A0A6P5ACX3</accession>
<feature type="disulfide bond" evidence="15">
    <location>
        <begin position="554"/>
        <end position="565"/>
    </location>
</feature>
<evidence type="ECO:0000256" key="6">
    <source>
        <dbReference type="ARBA" id="ARBA00022729"/>
    </source>
</evidence>
<keyword evidence="8" id="KW-0378">Hydrolase</keyword>
<dbReference type="InterPro" id="IPR036383">
    <property type="entry name" value="TSP1_rpt_sf"/>
</dbReference>
<keyword evidence="10" id="KW-0482">Metalloprotease</keyword>
<evidence type="ECO:0000256" key="10">
    <source>
        <dbReference type="ARBA" id="ARBA00023049"/>
    </source>
</evidence>
<protein>
    <submittedName>
        <fullName evidence="22">LOW QUALITY PROTEIN: A disintegrin and metalloproteinase with thrombospondin motifs 12-like</fullName>
    </submittedName>
</protein>
<feature type="compositionally biased region" description="Low complexity" evidence="17">
    <location>
        <begin position="1162"/>
        <end position="1174"/>
    </location>
</feature>
<dbReference type="PANTHER" id="PTHR13723">
    <property type="entry name" value="ADAMTS A DISINTEGRIN AND METALLOPROTEASE WITH THROMBOSPONDIN MOTIFS PROTEASE"/>
    <property type="match status" value="1"/>
</dbReference>
<dbReference type="Pfam" id="PF01421">
    <property type="entry name" value="Reprolysin"/>
    <property type="match status" value="1"/>
</dbReference>
<dbReference type="InterPro" id="IPR002870">
    <property type="entry name" value="Peptidase_M12B_N"/>
</dbReference>
<dbReference type="Pfam" id="PF17771">
    <property type="entry name" value="ADAMTS_CR_2"/>
    <property type="match status" value="1"/>
</dbReference>
<evidence type="ECO:0000256" key="15">
    <source>
        <dbReference type="PIRSR" id="PIRSR613273-3"/>
    </source>
</evidence>
<feature type="disulfide bond" evidence="15">
    <location>
        <begin position="521"/>
        <end position="541"/>
    </location>
</feature>
<dbReference type="GO" id="GO:0004222">
    <property type="term" value="F:metalloendopeptidase activity"/>
    <property type="evidence" value="ECO:0007669"/>
    <property type="project" value="InterPro"/>
</dbReference>
<feature type="region of interest" description="Disordered" evidence="17">
    <location>
        <begin position="78"/>
        <end position="100"/>
    </location>
</feature>
<evidence type="ECO:0000256" key="4">
    <source>
        <dbReference type="ARBA" id="ARBA00022670"/>
    </source>
</evidence>
<organism evidence="21 22">
    <name type="scientific">Branchiostoma belcheri</name>
    <name type="common">Amphioxus</name>
    <dbReference type="NCBI Taxonomy" id="7741"/>
    <lineage>
        <taxon>Eukaryota</taxon>
        <taxon>Metazoa</taxon>
        <taxon>Chordata</taxon>
        <taxon>Cephalochordata</taxon>
        <taxon>Leptocardii</taxon>
        <taxon>Amphioxiformes</taxon>
        <taxon>Branchiostomatidae</taxon>
        <taxon>Branchiostoma</taxon>
    </lineage>
</organism>
<dbReference type="FunFam" id="2.60.120.830:FF:000001">
    <property type="entry name" value="A disintegrin and metalloproteinase with thrombospondin motifs 1"/>
    <property type="match status" value="1"/>
</dbReference>
<keyword evidence="2" id="KW-0964">Secreted</keyword>
<feature type="disulfide bond" evidence="15">
    <location>
        <begin position="528"/>
        <end position="560"/>
    </location>
</feature>
<feature type="domain" description="Peptidase M12B" evidence="19">
    <location>
        <begin position="277"/>
        <end position="488"/>
    </location>
</feature>
<dbReference type="InterPro" id="IPR001590">
    <property type="entry name" value="Peptidase_M12B"/>
</dbReference>
<dbReference type="Pfam" id="PF00090">
    <property type="entry name" value="TSP_1"/>
    <property type="match status" value="1"/>
</dbReference>
<dbReference type="SUPFAM" id="SSF55486">
    <property type="entry name" value="Metalloproteases ('zincins'), catalytic domain"/>
    <property type="match status" value="1"/>
</dbReference>
<dbReference type="InterPro" id="IPR045371">
    <property type="entry name" value="ADAMTS_CR_3"/>
</dbReference>
<feature type="disulfide bond" evidence="15">
    <location>
        <begin position="353"/>
        <end position="407"/>
    </location>
</feature>
<dbReference type="InterPro" id="IPR013273">
    <property type="entry name" value="ADAMTS/ADAMTS-like"/>
</dbReference>
<dbReference type="CDD" id="cd04273">
    <property type="entry name" value="ZnMc_ADAMTS_like"/>
    <property type="match status" value="1"/>
</dbReference>
<dbReference type="InterPro" id="IPR010294">
    <property type="entry name" value="ADAMTS_spacer1"/>
</dbReference>
<feature type="region of interest" description="Disordered" evidence="17">
    <location>
        <begin position="1162"/>
        <end position="1181"/>
    </location>
</feature>
<evidence type="ECO:0000259" key="20">
    <source>
        <dbReference type="PROSITE" id="PS50900"/>
    </source>
</evidence>
<feature type="region of interest" description="Disordered" evidence="17">
    <location>
        <begin position="1061"/>
        <end position="1088"/>
    </location>
</feature>
<dbReference type="InterPro" id="IPR041645">
    <property type="entry name" value="ADAMTS_CR_2"/>
</dbReference>
<dbReference type="GeneID" id="109485153"/>
<dbReference type="SUPFAM" id="SSF82895">
    <property type="entry name" value="TSP-1 type 1 repeat"/>
    <property type="match status" value="6"/>
</dbReference>
<dbReference type="PROSITE" id="PS50900">
    <property type="entry name" value="PLAC"/>
    <property type="match status" value="1"/>
</dbReference>
<feature type="compositionally biased region" description="Basic and acidic residues" evidence="17">
    <location>
        <begin position="78"/>
        <end position="90"/>
    </location>
</feature>
<feature type="region of interest" description="Disordered" evidence="17">
    <location>
        <begin position="250"/>
        <end position="271"/>
    </location>
</feature>
<dbReference type="InterPro" id="IPR010909">
    <property type="entry name" value="PLAC"/>
</dbReference>
<evidence type="ECO:0000256" key="14">
    <source>
        <dbReference type="PIRSR" id="PIRSR613273-2"/>
    </source>
</evidence>
<dbReference type="Gene3D" id="2.60.120.830">
    <property type="match status" value="1"/>
</dbReference>
<feature type="disulfide bond" evidence="15">
    <location>
        <begin position="440"/>
        <end position="467"/>
    </location>
</feature>
<evidence type="ECO:0000256" key="1">
    <source>
        <dbReference type="ARBA" id="ARBA00004498"/>
    </source>
</evidence>
<feature type="signal peptide" evidence="18">
    <location>
        <begin position="1"/>
        <end position="25"/>
    </location>
</feature>
<reference evidence="22" key="1">
    <citation type="submission" date="2025-08" db="UniProtKB">
        <authorList>
            <consortium name="RefSeq"/>
        </authorList>
    </citation>
    <scope>IDENTIFICATION</scope>
    <source>
        <tissue evidence="22">Gonad</tissue>
    </source>
</reference>
<keyword evidence="3" id="KW-0272">Extracellular matrix</keyword>
<dbReference type="FunFam" id="2.20.100.10:FF:000006">
    <property type="entry name" value="A disintegrin and metalloproteinase with thrombospondin motifs 1"/>
    <property type="match status" value="1"/>
</dbReference>
<evidence type="ECO:0000259" key="19">
    <source>
        <dbReference type="PROSITE" id="PS50215"/>
    </source>
</evidence>
<dbReference type="Proteomes" id="UP000515135">
    <property type="component" value="Unplaced"/>
</dbReference>
<evidence type="ECO:0000256" key="11">
    <source>
        <dbReference type="ARBA" id="ARBA00023157"/>
    </source>
</evidence>
<feature type="compositionally biased region" description="Basic and acidic residues" evidence="17">
    <location>
        <begin position="1121"/>
        <end position="1136"/>
    </location>
</feature>
<dbReference type="Pfam" id="PF19030">
    <property type="entry name" value="TSP1_ADAMTS"/>
    <property type="match status" value="5"/>
</dbReference>
<comment type="subcellular location">
    <subcellularLocation>
        <location evidence="1">Secreted</location>
        <location evidence="1">Extracellular space</location>
        <location evidence="1">Extracellular matrix</location>
    </subcellularLocation>
</comment>
<dbReference type="Gene3D" id="3.40.1620.60">
    <property type="match status" value="1"/>
</dbReference>
<feature type="binding site" evidence="14 16">
    <location>
        <position position="433"/>
    </location>
    <ligand>
        <name>Zn(2+)</name>
        <dbReference type="ChEBI" id="CHEBI:29105"/>
        <note>catalytic</note>
    </ligand>
</feature>
<dbReference type="GO" id="GO:0006508">
    <property type="term" value="P:proteolysis"/>
    <property type="evidence" value="ECO:0007669"/>
    <property type="project" value="UniProtKB-KW"/>
</dbReference>
<dbReference type="OrthoDB" id="412680at2759"/>
<evidence type="ECO:0000256" key="9">
    <source>
        <dbReference type="ARBA" id="ARBA00022833"/>
    </source>
</evidence>
<evidence type="ECO:0000313" key="21">
    <source>
        <dbReference type="Proteomes" id="UP000515135"/>
    </source>
</evidence>
<feature type="active site" evidence="13 16">
    <location>
        <position position="424"/>
    </location>
</feature>
<dbReference type="GO" id="GO:0046872">
    <property type="term" value="F:metal ion binding"/>
    <property type="evidence" value="ECO:0007669"/>
    <property type="project" value="UniProtKB-KW"/>
</dbReference>
<name>A0A6P5ACX3_BRABE</name>
<evidence type="ECO:0000256" key="5">
    <source>
        <dbReference type="ARBA" id="ARBA00022723"/>
    </source>
</evidence>
<keyword evidence="11 15" id="KW-1015">Disulfide bond</keyword>
<evidence type="ECO:0000313" key="22">
    <source>
        <dbReference type="RefSeq" id="XP_019644149.1"/>
    </source>
</evidence>
<dbReference type="InterPro" id="IPR024079">
    <property type="entry name" value="MetalloPept_cat_dom_sf"/>
</dbReference>
<feature type="disulfide bond" evidence="15">
    <location>
        <begin position="382"/>
        <end position="389"/>
    </location>
</feature>
<feature type="binding site" evidence="14">
    <location>
        <position position="280"/>
    </location>
    <ligand>
        <name>Ca(2+)</name>
        <dbReference type="ChEBI" id="CHEBI:29108"/>
        <label>1</label>
    </ligand>
</feature>
<feature type="binding site" evidence="14 16">
    <location>
        <position position="427"/>
    </location>
    <ligand>
        <name>Zn(2+)</name>
        <dbReference type="ChEBI" id="CHEBI:29105"/>
        <note>catalytic</note>
    </ligand>
</feature>
<keyword evidence="12" id="KW-0325">Glycoprotein</keyword>
<keyword evidence="6 18" id="KW-0732">Signal</keyword>
<dbReference type="FunFam" id="3.40.390.10:FF:000001">
    <property type="entry name" value="A disintegrin and metalloproteinase with thrombospondin motifs 1"/>
    <property type="match status" value="1"/>
</dbReference>
<gene>
    <name evidence="22" type="primary">LOC109485153</name>
</gene>
<feature type="domain" description="PLAC" evidence="20">
    <location>
        <begin position="1352"/>
        <end position="1392"/>
    </location>
</feature>
<dbReference type="PRINTS" id="PR01857">
    <property type="entry name" value="ADAMTSFAMILY"/>
</dbReference>
<feature type="disulfide bond" evidence="15">
    <location>
        <begin position="603"/>
        <end position="615"/>
    </location>
</feature>
<dbReference type="PROSITE" id="PS50092">
    <property type="entry name" value="TSP1"/>
    <property type="match status" value="6"/>
</dbReference>
<evidence type="ECO:0000256" key="17">
    <source>
        <dbReference type="SAM" id="MobiDB-lite"/>
    </source>
</evidence>
<feature type="binding site" evidence="14">
    <location>
        <position position="486"/>
    </location>
    <ligand>
        <name>Ca(2+)</name>
        <dbReference type="ChEBI" id="CHEBI:29108"/>
        <label>2</label>
    </ligand>
</feature>
<feature type="region of interest" description="Disordered" evidence="17">
    <location>
        <begin position="1112"/>
        <end position="1155"/>
    </location>
</feature>
<evidence type="ECO:0000256" key="7">
    <source>
        <dbReference type="ARBA" id="ARBA00022737"/>
    </source>
</evidence>
<dbReference type="Pfam" id="PF01562">
    <property type="entry name" value="Pep_M12B_propep"/>
    <property type="match status" value="1"/>
</dbReference>
<sequence>MHRRLTGVLAVLCLLLLIAAKTCTGYGLDGPGKRPFHFPDEKQATFADGLSSYDVVHPTRVSPDGEFISHRVVHSEHQHHLRRRGADDQGRPSSPQAGGLHYKVTVDGVDLHLDLRLNSALLAPGYVLERHRGNVSRAAISRGPANPCHFVGTVPTARHSSVAISTCSGLRGLIRTGTDDYFIEPVRGHNVTGEEKHPHLIYKRSALPRDDRCLPASPPASPPVYQGEHADFCGLEGNRQRDEIRRDRWENKHHHHQDGGEQHGGRARARRSISKERFVETLVVVDKKMIEYHRDDDVEKYVLTLLNMVSRLYHDPSIGNLINIVLVRLMLLEEEPEELSISHHADHTMSSFCKWSKSINPKDEMHPNHHDVAILLTRYDICTGMNEPCGTLGLAQVYGMCQPHRSCNINEDTGLAVAFTMAHEIGHNFGMKHDDEKSGCQTPPQQRPHVMSHLLTTQTSPLAWSNCSRDTVTTFLDRGWGSCLDDEPSPHDFTFPTLPPGMMYDADHQCRLQYGPTASLCYGMSDVCNTLWCNVVETNACHSKLESAAEGTRCGHSKWCNRGNCVAVTAAPPVVDGGWGTWSEWSSCTRTCGAGVQHAIRSCDSPRPSHGGRFCLGQRKRFRLCNVEACPEGEVDFREWQCLVHDDKPFKGNYYNWTPVTYPQYPCELHCKPKGSFFSARLAEVVIDGTPCLKASRDVCIDGTCRPVGCDFILGSNATEDRCGECSGDGTSCETIKESYNEKEGRGYVEATVIPAGARNIRVEEVAEANNFLALKGPDGEYYINGHWFIQWTGEYEAGGTTFRYERHGNREVFTAPGPTTEQLHIMLLFQEKNPGVVFEYTIPREQNDTDGEPTRIPEFNWKYSDWTECTATCGTGTQRSRVMCVETEAGQVDPRFCNSTTKPDDKLRTCNEDRCPSRWWTGPWQHCTASCGEGGTRTRSVLCIRSIGPDEQMALPFVECIALPKPPHEETCNKDVPCPFSKWIPGPWSECSKSCGGGIKTQSLSCKDEATCDPSVKPKTVLCNIHACPPDSITETTTADAHITAGVSRTELANTPVTGTTQFLHSREKAGKPTEDNSLQEREKKRNFSHENIITRFRAFMMGDDAHVEDKPFLKRLRPTKSDDSSAAHTEKSRSQTETTTPIDTARLPLGTLSGEKQVVTSWSSSRPTSSTPAFVDRTNDPSKVAMVRAALRLKTETPTTAPTTVLTEQISTLPHSAAHSTAATLSVTVSEDTERHRHELHRWVTGNWSECSHTCGYGLQTRDVSCSGRDECEHGKKPLQQRPCFTRPCALWVTGGWSECSASCGGGQQRRQVQCQDMDTRRRSQDCDKRREPANEQQCNLEDCPSENSAQSRCTGDMNRPHLCNIVVRFRRCHMPQFRAKCCKSCGDPVISHKTHHQSKHAEK</sequence>
<dbReference type="Pfam" id="PF19236">
    <property type="entry name" value="ADAMTS_CR_3"/>
    <property type="match status" value="1"/>
</dbReference>
<feature type="binding site" evidence="14">
    <location>
        <position position="280"/>
    </location>
    <ligand>
        <name>Ca(2+)</name>
        <dbReference type="ChEBI" id="CHEBI:29108"/>
        <label>2</label>
    </ligand>
</feature>
<evidence type="ECO:0000256" key="3">
    <source>
        <dbReference type="ARBA" id="ARBA00022530"/>
    </source>
</evidence>
<dbReference type="PROSITE" id="PS50215">
    <property type="entry name" value="ADAM_MEPRO"/>
    <property type="match status" value="1"/>
</dbReference>
<keyword evidence="9 14" id="KW-0862">Zinc</keyword>
<feature type="chain" id="PRO_5027996430" evidence="18">
    <location>
        <begin position="26"/>
        <end position="1406"/>
    </location>
</feature>
<keyword evidence="4" id="KW-0645">Protease</keyword>
<evidence type="ECO:0000256" key="12">
    <source>
        <dbReference type="ARBA" id="ARBA00023180"/>
    </source>
</evidence>
<dbReference type="PANTHER" id="PTHR13723:SF200">
    <property type="entry name" value="ADAM METALLOPEPTIDASE WITH THROMBOSPONDIN TYPE 1 MOTIF B, ISOFORM B"/>
    <property type="match status" value="1"/>
</dbReference>
<evidence type="ECO:0000256" key="18">
    <source>
        <dbReference type="SAM" id="SignalP"/>
    </source>
</evidence>
<dbReference type="GO" id="GO:0030198">
    <property type="term" value="P:extracellular matrix organization"/>
    <property type="evidence" value="ECO:0007669"/>
    <property type="project" value="InterPro"/>
</dbReference>
<feature type="disulfide bond" evidence="15">
    <location>
        <begin position="588"/>
        <end position="625"/>
    </location>
</feature>
<dbReference type="SMART" id="SM00209">
    <property type="entry name" value="TSP1"/>
    <property type="match status" value="6"/>
</dbReference>
<keyword evidence="14" id="KW-0106">Calcium</keyword>
<dbReference type="RefSeq" id="XP_019644149.1">
    <property type="nucleotide sequence ID" value="XM_019788590.1"/>
</dbReference>
<keyword evidence="7" id="KW-0677">Repeat</keyword>
<evidence type="ECO:0000256" key="16">
    <source>
        <dbReference type="PROSITE-ProRule" id="PRU00276"/>
    </source>
</evidence>
<feature type="disulfide bond" evidence="15">
    <location>
        <begin position="510"/>
        <end position="533"/>
    </location>
</feature>
<dbReference type="KEGG" id="bbel:109485153"/>
<feature type="disulfide bond" evidence="15">
    <location>
        <begin position="401"/>
        <end position="483"/>
    </location>
</feature>
<feature type="binding site" evidence="14">
    <location>
        <position position="483"/>
    </location>
    <ligand>
        <name>Ca(2+)</name>
        <dbReference type="ChEBI" id="CHEBI:29108"/>
        <label>1</label>
    </ligand>
</feature>
<dbReference type="Pfam" id="PF05986">
    <property type="entry name" value="ADAMTS_spacer1"/>
    <property type="match status" value="1"/>
</dbReference>
<keyword evidence="21" id="KW-1185">Reference proteome</keyword>
<evidence type="ECO:0000256" key="2">
    <source>
        <dbReference type="ARBA" id="ARBA00022525"/>
    </source>
</evidence>
<dbReference type="InterPro" id="IPR000884">
    <property type="entry name" value="TSP1_rpt"/>
</dbReference>
<comment type="cofactor">
    <cofactor evidence="14">
        <name>Zn(2+)</name>
        <dbReference type="ChEBI" id="CHEBI:29105"/>
    </cofactor>
    <text evidence="14">Binds 1 zinc ion per subunit.</text>
</comment>
<proteinExistence type="predicted"/>
<feature type="binding site" evidence="14">
    <location>
        <position position="371"/>
    </location>
    <ligand>
        <name>Ca(2+)</name>
        <dbReference type="ChEBI" id="CHEBI:29108"/>
        <label>1</label>
    </ligand>
</feature>